<reference evidence="4" key="1">
    <citation type="submission" date="2016-12" db="EMBL/GenBank/DDBJ databases">
        <title>Comparative genomic analysis reveals the diversity, evolution, and environmental adaptation strategies of the genus Vibrio.</title>
        <authorList>
            <person name="Lin H."/>
            <person name="Wang X."/>
            <person name="Zhang X.-H."/>
        </authorList>
    </citation>
    <scope>NUCLEOTIDE SEQUENCE [LARGE SCALE GENOMIC DNA]</scope>
    <source>
        <strain evidence="4">QT6D1</strain>
    </source>
</reference>
<dbReference type="Pfam" id="PF01243">
    <property type="entry name" value="PNPOx_N"/>
    <property type="match status" value="1"/>
</dbReference>
<dbReference type="GO" id="GO:0005829">
    <property type="term" value="C:cytosol"/>
    <property type="evidence" value="ECO:0007669"/>
    <property type="project" value="TreeGrafter"/>
</dbReference>
<dbReference type="EMBL" id="CP018309">
    <property type="protein sequence ID" value="ASI92966.1"/>
    <property type="molecule type" value="Genomic_DNA"/>
</dbReference>
<keyword evidence="1" id="KW-0560">Oxidoreductase</keyword>
<name>A0AAN1FLS1_9VIBR</name>
<dbReference type="GO" id="GO:0070967">
    <property type="term" value="F:coenzyme F420 binding"/>
    <property type="evidence" value="ECO:0007669"/>
    <property type="project" value="TreeGrafter"/>
</dbReference>
<dbReference type="GO" id="GO:0016627">
    <property type="term" value="F:oxidoreductase activity, acting on the CH-CH group of donors"/>
    <property type="evidence" value="ECO:0007669"/>
    <property type="project" value="TreeGrafter"/>
</dbReference>
<dbReference type="PIRSF" id="PIRSF004633">
    <property type="entry name" value="UCP_PLP_oxd"/>
    <property type="match status" value="1"/>
</dbReference>
<dbReference type="Proteomes" id="UP000197092">
    <property type="component" value="Chromosome 2"/>
</dbReference>
<dbReference type="KEGG" id="vsh:BSZ05_24710"/>
<sequence length="178" mass="20518">MEQQVKQERLQGRLGPEIKEFRQERKTIQLATVDEEGRPNVSYAPYVQNQDGYFVLISQIARHARNLEKNPNVSLMMIEDESDSKQLFARKRLTFDAVASIVERDTEQWQAVIAQMQDRFGEIIDGLSQLQDFILFNLKAEQGLFVKGFGQAYQVSGDDLVDFVHLQEGHRKVEKSEA</sequence>
<dbReference type="NCBIfam" id="TIGR04110">
    <property type="entry name" value="heme_HutZ"/>
    <property type="match status" value="1"/>
</dbReference>
<dbReference type="SUPFAM" id="SSF50475">
    <property type="entry name" value="FMN-binding split barrel"/>
    <property type="match status" value="1"/>
</dbReference>
<dbReference type="PANTHER" id="PTHR35176:SF6">
    <property type="entry name" value="HEME OXYGENASE HI_0854-RELATED"/>
    <property type="match status" value="1"/>
</dbReference>
<feature type="domain" description="Pyridoxamine 5'-phosphate oxidase N-terminal" evidence="2">
    <location>
        <begin position="15"/>
        <end position="146"/>
    </location>
</feature>
<gene>
    <name evidence="3" type="ORF">BSZ05_24710</name>
</gene>
<dbReference type="Gene3D" id="2.30.110.10">
    <property type="entry name" value="Electron Transport, Fmn-binding Protein, Chain A"/>
    <property type="match status" value="1"/>
</dbReference>
<protein>
    <submittedName>
        <fullName evidence="3">Heme utilization protein HutZ</fullName>
    </submittedName>
</protein>
<organism evidence="3 4">
    <name type="scientific">Vibrio mediterranei</name>
    <dbReference type="NCBI Taxonomy" id="689"/>
    <lineage>
        <taxon>Bacteria</taxon>
        <taxon>Pseudomonadati</taxon>
        <taxon>Pseudomonadota</taxon>
        <taxon>Gammaproteobacteria</taxon>
        <taxon>Vibrionales</taxon>
        <taxon>Vibrionaceae</taxon>
        <taxon>Vibrio</taxon>
    </lineage>
</organism>
<evidence type="ECO:0000313" key="3">
    <source>
        <dbReference type="EMBL" id="ASI92966.1"/>
    </source>
</evidence>
<evidence type="ECO:0000259" key="2">
    <source>
        <dbReference type="Pfam" id="PF01243"/>
    </source>
</evidence>
<dbReference type="PANTHER" id="PTHR35176">
    <property type="entry name" value="HEME OXYGENASE HI_0854-RELATED"/>
    <property type="match status" value="1"/>
</dbReference>
<dbReference type="InterPro" id="IPR052019">
    <property type="entry name" value="F420H2_bilvrd_red/Heme_oxyg"/>
</dbReference>
<evidence type="ECO:0000256" key="1">
    <source>
        <dbReference type="ARBA" id="ARBA00023002"/>
    </source>
</evidence>
<accession>A0AAN1FLS1</accession>
<proteinExistence type="predicted"/>
<dbReference type="FunFam" id="2.30.110.10:FF:000022">
    <property type="entry name" value="Heme utilization protein HutZ"/>
    <property type="match status" value="1"/>
</dbReference>
<dbReference type="InterPro" id="IPR011576">
    <property type="entry name" value="Pyridox_Oxase_N"/>
</dbReference>
<dbReference type="RefSeq" id="WP_088878781.1">
    <property type="nucleotide sequence ID" value="NZ_CP018309.1"/>
</dbReference>
<dbReference type="AlphaFoldDB" id="A0AAN1FLS1"/>
<dbReference type="InterPro" id="IPR012349">
    <property type="entry name" value="Split_barrel_FMN-bd"/>
</dbReference>
<dbReference type="InterPro" id="IPR014419">
    <property type="entry name" value="HutZ"/>
</dbReference>
<evidence type="ECO:0000313" key="4">
    <source>
        <dbReference type="Proteomes" id="UP000197092"/>
    </source>
</evidence>